<keyword evidence="3" id="KW-1185">Reference proteome</keyword>
<organism evidence="2 3">
    <name type="scientific">Cryoendolithus antarcticus</name>
    <dbReference type="NCBI Taxonomy" id="1507870"/>
    <lineage>
        <taxon>Eukaryota</taxon>
        <taxon>Fungi</taxon>
        <taxon>Dikarya</taxon>
        <taxon>Ascomycota</taxon>
        <taxon>Pezizomycotina</taxon>
        <taxon>Dothideomycetes</taxon>
        <taxon>Dothideomycetidae</taxon>
        <taxon>Cladosporiales</taxon>
        <taxon>Cladosporiaceae</taxon>
        <taxon>Cryoendolithus</taxon>
    </lineage>
</organism>
<protein>
    <submittedName>
        <fullName evidence="2">Uncharacterized protein</fullName>
    </submittedName>
</protein>
<name>A0A1V8T603_9PEZI</name>
<accession>A0A1V8T603</accession>
<dbReference type="AlphaFoldDB" id="A0A1V8T603"/>
<comment type="caution">
    <text evidence="2">The sequence shown here is derived from an EMBL/GenBank/DDBJ whole genome shotgun (WGS) entry which is preliminary data.</text>
</comment>
<dbReference type="EMBL" id="NAJO01000016">
    <property type="protein sequence ID" value="OQO06759.1"/>
    <property type="molecule type" value="Genomic_DNA"/>
</dbReference>
<feature type="region of interest" description="Disordered" evidence="1">
    <location>
        <begin position="1"/>
        <end position="45"/>
    </location>
</feature>
<proteinExistence type="predicted"/>
<dbReference type="InParanoid" id="A0A1V8T603"/>
<evidence type="ECO:0000256" key="1">
    <source>
        <dbReference type="SAM" id="MobiDB-lite"/>
    </source>
</evidence>
<reference evidence="3" key="1">
    <citation type="submission" date="2017-03" db="EMBL/GenBank/DDBJ databases">
        <title>Genomes of endolithic fungi from Antarctica.</title>
        <authorList>
            <person name="Coleine C."/>
            <person name="Masonjones S."/>
            <person name="Stajich J.E."/>
        </authorList>
    </citation>
    <scope>NUCLEOTIDE SEQUENCE [LARGE SCALE GENOMIC DNA]</scope>
    <source>
        <strain evidence="3">CCFEE 5527</strain>
    </source>
</reference>
<evidence type="ECO:0000313" key="3">
    <source>
        <dbReference type="Proteomes" id="UP000192596"/>
    </source>
</evidence>
<dbReference type="Proteomes" id="UP000192596">
    <property type="component" value="Unassembled WGS sequence"/>
</dbReference>
<sequence>MARHDSTSPQRLSGKTLPTASEGTIAPNPPMRVDRPSTTSAQSQRDIEDITAGLNGVLVFVKHQHKRHMDMTLRDSVTPGNLRGLYDKVTKTLNWQRDLHASLPGRSVEQDVEFGMKYLQAHKLLAEISGEVRRANEAREWWSGMDVGVRVERDGETGEPKVLFRVVRK</sequence>
<evidence type="ECO:0000313" key="2">
    <source>
        <dbReference type="EMBL" id="OQO06759.1"/>
    </source>
</evidence>
<gene>
    <name evidence="2" type="ORF">B0A48_08547</name>
</gene>
<feature type="compositionally biased region" description="Polar residues" evidence="1">
    <location>
        <begin position="7"/>
        <end position="22"/>
    </location>
</feature>